<dbReference type="EMBL" id="RRYP01004250">
    <property type="protein sequence ID" value="TNV83022.1"/>
    <property type="molecule type" value="Genomic_DNA"/>
</dbReference>
<sequence>MAMQSLISFSVSSKQEQHKKLRFESHLSLRRPITDFITFFSAFMTVYLNNQQFQVKNILKPKEIEARSTASDQQKAYPIISKLMFLLGKRGKGLSLILQQRTSRKASSTGRPIFVSSVTDKWGRYPSSCPLLLYPLYLKKKTARQSVFK</sequence>
<protein>
    <submittedName>
        <fullName evidence="1">Uncharacterized protein</fullName>
    </submittedName>
</protein>
<keyword evidence="2" id="KW-1185">Reference proteome</keyword>
<name>A0A8J8NWR4_HALGN</name>
<reference evidence="1" key="1">
    <citation type="submission" date="2019-06" db="EMBL/GenBank/DDBJ databases">
        <authorList>
            <person name="Zheng W."/>
        </authorList>
    </citation>
    <scope>NUCLEOTIDE SEQUENCE</scope>
    <source>
        <strain evidence="1">QDHG01</strain>
    </source>
</reference>
<dbReference type="AlphaFoldDB" id="A0A8J8NWR4"/>
<gene>
    <name evidence="1" type="ORF">FGO68_gene15937</name>
</gene>
<dbReference type="Proteomes" id="UP000785679">
    <property type="component" value="Unassembled WGS sequence"/>
</dbReference>
<proteinExistence type="predicted"/>
<evidence type="ECO:0000313" key="2">
    <source>
        <dbReference type="Proteomes" id="UP000785679"/>
    </source>
</evidence>
<comment type="caution">
    <text evidence="1">The sequence shown here is derived from an EMBL/GenBank/DDBJ whole genome shotgun (WGS) entry which is preliminary data.</text>
</comment>
<evidence type="ECO:0000313" key="1">
    <source>
        <dbReference type="EMBL" id="TNV83022.1"/>
    </source>
</evidence>
<organism evidence="1 2">
    <name type="scientific">Halteria grandinella</name>
    <dbReference type="NCBI Taxonomy" id="5974"/>
    <lineage>
        <taxon>Eukaryota</taxon>
        <taxon>Sar</taxon>
        <taxon>Alveolata</taxon>
        <taxon>Ciliophora</taxon>
        <taxon>Intramacronucleata</taxon>
        <taxon>Spirotrichea</taxon>
        <taxon>Stichotrichia</taxon>
        <taxon>Sporadotrichida</taxon>
        <taxon>Halteriidae</taxon>
        <taxon>Halteria</taxon>
    </lineage>
</organism>
<accession>A0A8J8NWR4</accession>